<dbReference type="RefSeq" id="WP_094662210.1">
    <property type="nucleotide sequence ID" value="NZ_MWWV01000003.1"/>
</dbReference>
<dbReference type="Pfam" id="PF17802">
    <property type="entry name" value="SpaA"/>
    <property type="match status" value="2"/>
</dbReference>
<evidence type="ECO:0000313" key="6">
    <source>
        <dbReference type="EMBL" id="OZG58696.1"/>
    </source>
</evidence>
<evidence type="ECO:0000256" key="2">
    <source>
        <dbReference type="SAM" id="Phobius"/>
    </source>
</evidence>
<dbReference type="EMBL" id="MWWV01000003">
    <property type="protein sequence ID" value="OZG58696.1"/>
    <property type="molecule type" value="Genomic_DNA"/>
</dbReference>
<evidence type="ECO:0000259" key="5">
    <source>
        <dbReference type="Pfam" id="PF17802"/>
    </source>
</evidence>
<dbReference type="Gene3D" id="2.60.40.10">
    <property type="entry name" value="Immunoglobulins"/>
    <property type="match status" value="2"/>
</dbReference>
<dbReference type="InterPro" id="IPR012332">
    <property type="entry name" value="Autotransporter_pectin_lyase_C"/>
</dbReference>
<dbReference type="Pfam" id="PF12892">
    <property type="entry name" value="FctA"/>
    <property type="match status" value="1"/>
</dbReference>
<dbReference type="AlphaFoldDB" id="A0A261FIK9"/>
<dbReference type="InterPro" id="IPR011050">
    <property type="entry name" value="Pectin_lyase_fold/virulence"/>
</dbReference>
<sequence length="1163" mass="121004">MGAKRVLAGFAGIVAALAIGPLAVGVTANAAEPDATVNDAASFLQAAFPCTAGQTKRVIVNGDIALNADNKGNDTTVACQLTIVSNGEHQFTWSGSGKLFDVQNGGSIVIGDDENNQLTFTNTDDQAHGSLVHLNNGGSLTINGGTFTKLRAGASAVAESNGGTVTINGGSFTNNTTNGNGGLVHQTNGTIVISGGTFSTNTSERGSVVYNEGDGGRIEVHGGTFTNNTSNMAAGVIMQDSTKGTMLVDGGTFSGNTAGTKGGAIHNNGTLVVTSGDGGKTIPKFEKNTAKGNGDGQGGGAISQDRGEMTISGGKFTGNHTVSTAYMSGGGAVYAKGSLTVSNKNGDKPLFDGNWAGIEDSNTVKFTDNTGLETTSGTTDTKGTIGHGGAGGAIFLQNGNSKGFILGGEYINNTSGYLGGAIYTEEDSTTYVAPAVATLNKAGHFGGGLWLCPSGNASASQGGNIALLNNTVDESIDENPENHEEKTGFPTEAGDDLALMNPGWKSQWGKITYNAFELLNTWFTNRDKAAVTWYWDGQPETMTSGFADKYQQKDGGQGANAVRAYKHDGSDAPDKSSGKYLRYAEATRVEQEPALLQQAHGDNKKHGIADTEGGIALKAIPTNDAGLNAAWTNARVLFKHNAARLSGGAFGSNGRVIFATPDAATWTKIDADTKAAIAGSEWKVTGPGANQWDLEPSNCLTLDEQKSWNGGYTDKVTYTINYCWHYDYNATTGKFDLSTTPSLIVTDNTGSDQTKYVGKDMNPEPGVFSIDNLKDGEQFTLTEIKAPDGYQLSGKTYTFTADAQSFSPPISVQGGDVLPDNEIGNSIFAVEWTKIDAADADKTNPTPLAGSKWTLTRKDSDFSKTITDCVPVNDENEPDKNGHCPTNSDGNGYTYADQDKVDGKFLIRGLAPGTYTLKEETAPDGYDLNPNEYTFTIPTSDKVNTDNTVLHPVRDGEISGMIGDDKSPVGAPKVTKTVQNGTWANGAAFTFRLAGSGDDAASAPLPTAGCINQGTVAQDKYCDISITGNGTDQTQSANYGNIAFANVTGKTTYTYTITEIGTDGEPRTGGTKGGLVYSKDVWNVTITVNPAANPVVSIAYEKAGVTGSADTGADSATFVNVGVVSSLPFTGGDARMWAIAGGGIAVLALGSAIAYERMKRRGE</sequence>
<evidence type="ECO:0000259" key="4">
    <source>
        <dbReference type="Pfam" id="PF12892"/>
    </source>
</evidence>
<evidence type="ECO:0000313" key="7">
    <source>
        <dbReference type="Proteomes" id="UP000216444"/>
    </source>
</evidence>
<protein>
    <submittedName>
        <fullName evidence="6">Cna protein B-type domain-containing protein</fullName>
    </submittedName>
</protein>
<feature type="chain" id="PRO_5012085436" evidence="3">
    <location>
        <begin position="31"/>
        <end position="1163"/>
    </location>
</feature>
<keyword evidence="2" id="KW-0812">Transmembrane</keyword>
<dbReference type="InterPro" id="IPR022464">
    <property type="entry name" value="Strep_pil_isopept_link"/>
</dbReference>
<dbReference type="GO" id="GO:0005975">
    <property type="term" value="P:carbohydrate metabolic process"/>
    <property type="evidence" value="ECO:0007669"/>
    <property type="project" value="UniProtKB-ARBA"/>
</dbReference>
<accession>A0A261FIK9</accession>
<evidence type="ECO:0000256" key="3">
    <source>
        <dbReference type="SAM" id="SignalP"/>
    </source>
</evidence>
<feature type="domain" description="SpaA-like prealbumin fold" evidence="5">
    <location>
        <begin position="837"/>
        <end position="947"/>
    </location>
</feature>
<keyword evidence="2" id="KW-1133">Transmembrane helix</keyword>
<keyword evidence="2" id="KW-0472">Membrane</keyword>
<dbReference type="InterPro" id="IPR041033">
    <property type="entry name" value="SpaA_PFL_dom_1"/>
</dbReference>
<feature type="transmembrane region" description="Helical" evidence="2">
    <location>
        <begin position="1136"/>
        <end position="1155"/>
    </location>
</feature>
<dbReference type="Proteomes" id="UP000216444">
    <property type="component" value="Unassembled WGS sequence"/>
</dbReference>
<keyword evidence="3" id="KW-0732">Signal</keyword>
<gene>
    <name evidence="6" type="ORF">BTIS_0417</name>
</gene>
<feature type="region of interest" description="Disordered" evidence="1">
    <location>
        <begin position="286"/>
        <end position="315"/>
    </location>
</feature>
<feature type="domain" description="SpaA-like prealbumin fold" evidence="5">
    <location>
        <begin position="665"/>
        <end position="805"/>
    </location>
</feature>
<name>A0A261FIK9_9BIFI</name>
<organism evidence="6 7">
    <name type="scientific">Bifidobacterium tissieri</name>
    <dbReference type="NCBI Taxonomy" id="1630162"/>
    <lineage>
        <taxon>Bacteria</taxon>
        <taxon>Bacillati</taxon>
        <taxon>Actinomycetota</taxon>
        <taxon>Actinomycetes</taxon>
        <taxon>Bifidobacteriales</taxon>
        <taxon>Bifidobacteriaceae</taxon>
        <taxon>Bifidobacterium</taxon>
    </lineage>
</organism>
<dbReference type="Gene3D" id="2.60.40.3050">
    <property type="match status" value="1"/>
</dbReference>
<keyword evidence="7" id="KW-1185">Reference proteome</keyword>
<dbReference type="InterPro" id="IPR013783">
    <property type="entry name" value="Ig-like_fold"/>
</dbReference>
<dbReference type="Gene3D" id="2.160.20.20">
    <property type="match status" value="1"/>
</dbReference>
<dbReference type="InterPro" id="IPR038174">
    <property type="entry name" value="Strep_pil_link_sf"/>
</dbReference>
<dbReference type="SUPFAM" id="SSF51126">
    <property type="entry name" value="Pectin lyase-like"/>
    <property type="match status" value="1"/>
</dbReference>
<reference evidence="6 7" key="1">
    <citation type="journal article" date="2017" name="BMC Genomics">
        <title>Comparative genomic and phylogenomic analyses of the Bifidobacteriaceae family.</title>
        <authorList>
            <person name="Lugli G.A."/>
            <person name="Milani C."/>
            <person name="Turroni F."/>
            <person name="Duranti S."/>
            <person name="Mancabelli L."/>
            <person name="Mangifesta M."/>
            <person name="Ferrario C."/>
            <person name="Modesto M."/>
            <person name="Mattarelli P."/>
            <person name="Jiri K."/>
            <person name="van Sinderen D."/>
            <person name="Ventura M."/>
        </authorList>
    </citation>
    <scope>NUCLEOTIDE SEQUENCE [LARGE SCALE GENOMIC DNA]</scope>
    <source>
        <strain evidence="6 7">DSM 100201</strain>
    </source>
</reference>
<comment type="caution">
    <text evidence="6">The sequence shown here is derived from an EMBL/GenBank/DDBJ whole genome shotgun (WGS) entry which is preliminary data.</text>
</comment>
<feature type="domain" description="Streptococcal pilin isopeptide linkage" evidence="4">
    <location>
        <begin position="973"/>
        <end position="1120"/>
    </location>
</feature>
<evidence type="ECO:0000256" key="1">
    <source>
        <dbReference type="SAM" id="MobiDB-lite"/>
    </source>
</evidence>
<proteinExistence type="predicted"/>
<feature type="region of interest" description="Disordered" evidence="1">
    <location>
        <begin position="870"/>
        <end position="894"/>
    </location>
</feature>
<feature type="signal peptide" evidence="3">
    <location>
        <begin position="1"/>
        <end position="30"/>
    </location>
</feature>